<dbReference type="Proteomes" id="UP000634136">
    <property type="component" value="Unassembled WGS sequence"/>
</dbReference>
<evidence type="ECO:0000313" key="2">
    <source>
        <dbReference type="Proteomes" id="UP000634136"/>
    </source>
</evidence>
<protein>
    <submittedName>
        <fullName evidence="1">Uncharacterized protein</fullName>
    </submittedName>
</protein>
<sequence>MGYEKTQIPLTKEAKITYIDLGYDMHTTTRENLKIPSTN</sequence>
<organism evidence="1 2">
    <name type="scientific">Senna tora</name>
    <dbReference type="NCBI Taxonomy" id="362788"/>
    <lineage>
        <taxon>Eukaryota</taxon>
        <taxon>Viridiplantae</taxon>
        <taxon>Streptophyta</taxon>
        <taxon>Embryophyta</taxon>
        <taxon>Tracheophyta</taxon>
        <taxon>Spermatophyta</taxon>
        <taxon>Magnoliopsida</taxon>
        <taxon>eudicotyledons</taxon>
        <taxon>Gunneridae</taxon>
        <taxon>Pentapetalae</taxon>
        <taxon>rosids</taxon>
        <taxon>fabids</taxon>
        <taxon>Fabales</taxon>
        <taxon>Fabaceae</taxon>
        <taxon>Caesalpinioideae</taxon>
        <taxon>Cassia clade</taxon>
        <taxon>Senna</taxon>
    </lineage>
</organism>
<gene>
    <name evidence="1" type="ORF">G2W53_009025</name>
</gene>
<dbReference type="EMBL" id="JAAIUW010000004">
    <property type="protein sequence ID" value="KAF7834166.1"/>
    <property type="molecule type" value="Genomic_DNA"/>
</dbReference>
<reference evidence="1" key="1">
    <citation type="submission" date="2020-09" db="EMBL/GenBank/DDBJ databases">
        <title>Genome-Enabled Discovery of Anthraquinone Biosynthesis in Senna tora.</title>
        <authorList>
            <person name="Kang S.-H."/>
            <person name="Pandey R.P."/>
            <person name="Lee C.-M."/>
            <person name="Sim J.-S."/>
            <person name="Jeong J.-T."/>
            <person name="Choi B.-S."/>
            <person name="Jung M."/>
            <person name="Ginzburg D."/>
            <person name="Zhao K."/>
            <person name="Won S.Y."/>
            <person name="Oh T.-J."/>
            <person name="Yu Y."/>
            <person name="Kim N.-H."/>
            <person name="Lee O.R."/>
            <person name="Lee T.-H."/>
            <person name="Bashyal P."/>
            <person name="Kim T.-S."/>
            <person name="Lee W.-H."/>
            <person name="Kawkins C."/>
            <person name="Kim C.-K."/>
            <person name="Kim J.S."/>
            <person name="Ahn B.O."/>
            <person name="Rhee S.Y."/>
            <person name="Sohng J.K."/>
        </authorList>
    </citation>
    <scope>NUCLEOTIDE SEQUENCE</scope>
    <source>
        <tissue evidence="1">Leaf</tissue>
    </source>
</reference>
<proteinExistence type="predicted"/>
<evidence type="ECO:0000313" key="1">
    <source>
        <dbReference type="EMBL" id="KAF7834166.1"/>
    </source>
</evidence>
<comment type="caution">
    <text evidence="1">The sequence shown here is derived from an EMBL/GenBank/DDBJ whole genome shotgun (WGS) entry which is preliminary data.</text>
</comment>
<dbReference type="AlphaFoldDB" id="A0A835C9K1"/>
<keyword evidence="2" id="KW-1185">Reference proteome</keyword>
<name>A0A835C9K1_9FABA</name>
<accession>A0A835C9K1</accession>